<sequence>MSNTVARPAPDGGHGMDAGLGALSAPLLHADRLGFGHLGASSSRADNHPPAMSVRRTGR</sequence>
<protein>
    <submittedName>
        <fullName evidence="2">Uncharacterized protein</fullName>
    </submittedName>
</protein>
<dbReference type="Proteomes" id="UP000540685">
    <property type="component" value="Unassembled WGS sequence"/>
</dbReference>
<evidence type="ECO:0000256" key="1">
    <source>
        <dbReference type="SAM" id="MobiDB-lite"/>
    </source>
</evidence>
<gene>
    <name evidence="2" type="ORF">F4562_006708</name>
</gene>
<dbReference type="RefSeq" id="WP_246473625.1">
    <property type="nucleotide sequence ID" value="NZ_JACHMP010000001.1"/>
</dbReference>
<proteinExistence type="predicted"/>
<name>A0A7W9MKE5_9ACTN</name>
<keyword evidence="3" id="KW-1185">Reference proteome</keyword>
<evidence type="ECO:0000313" key="3">
    <source>
        <dbReference type="Proteomes" id="UP000540685"/>
    </source>
</evidence>
<dbReference type="AlphaFoldDB" id="A0A7W9MKE5"/>
<feature type="region of interest" description="Disordered" evidence="1">
    <location>
        <begin position="36"/>
        <end position="59"/>
    </location>
</feature>
<comment type="caution">
    <text evidence="2">The sequence shown here is derived from an EMBL/GenBank/DDBJ whole genome shotgun (WGS) entry which is preliminary data.</text>
</comment>
<accession>A0A7W9MKE5</accession>
<feature type="region of interest" description="Disordered" evidence="1">
    <location>
        <begin position="1"/>
        <end position="21"/>
    </location>
</feature>
<evidence type="ECO:0000313" key="2">
    <source>
        <dbReference type="EMBL" id="MBB5823646.1"/>
    </source>
</evidence>
<dbReference type="EMBL" id="JACHMP010000001">
    <property type="protein sequence ID" value="MBB5823646.1"/>
    <property type="molecule type" value="Genomic_DNA"/>
</dbReference>
<organism evidence="2 3">
    <name type="scientific">Streptosporangium becharense</name>
    <dbReference type="NCBI Taxonomy" id="1816182"/>
    <lineage>
        <taxon>Bacteria</taxon>
        <taxon>Bacillati</taxon>
        <taxon>Actinomycetota</taxon>
        <taxon>Actinomycetes</taxon>
        <taxon>Streptosporangiales</taxon>
        <taxon>Streptosporangiaceae</taxon>
        <taxon>Streptosporangium</taxon>
    </lineage>
</organism>
<reference evidence="2 3" key="1">
    <citation type="submission" date="2020-08" db="EMBL/GenBank/DDBJ databases">
        <title>Sequencing the genomes of 1000 actinobacteria strains.</title>
        <authorList>
            <person name="Klenk H.-P."/>
        </authorList>
    </citation>
    <scope>NUCLEOTIDE SEQUENCE [LARGE SCALE GENOMIC DNA]</scope>
    <source>
        <strain evidence="2 3">DSM 46887</strain>
    </source>
</reference>